<comment type="caution">
    <text evidence="2">The sequence shown here is derived from an EMBL/GenBank/DDBJ whole genome shotgun (WGS) entry which is preliminary data.</text>
</comment>
<proteinExistence type="predicted"/>
<accession>A0A9X1RNG9</accession>
<dbReference type="RefSeq" id="WP_238463126.1">
    <property type="nucleotide sequence ID" value="NZ_JAKLJA010000004.1"/>
</dbReference>
<feature type="region of interest" description="Disordered" evidence="1">
    <location>
        <begin position="45"/>
        <end position="79"/>
    </location>
</feature>
<protein>
    <submittedName>
        <fullName evidence="2">Uncharacterized protein</fullName>
    </submittedName>
</protein>
<organism evidence="2 3">
    <name type="scientific">Paraburkholderia tagetis</name>
    <dbReference type="NCBI Taxonomy" id="2913261"/>
    <lineage>
        <taxon>Bacteria</taxon>
        <taxon>Pseudomonadati</taxon>
        <taxon>Pseudomonadota</taxon>
        <taxon>Betaproteobacteria</taxon>
        <taxon>Burkholderiales</taxon>
        <taxon>Burkholderiaceae</taxon>
        <taxon>Paraburkholderia</taxon>
    </lineage>
</organism>
<sequence length="107" mass="11595">MDIIDRARASGLTVILDGRIGREEYQSVCGSISALQRFAESLRQCAAHEQDSAPHGSTASSASSASGRESGSESGRLRRRINKLARIAGAMATPAQRMSRIAHWRRK</sequence>
<reference evidence="2" key="1">
    <citation type="submission" date="2022-01" db="EMBL/GenBank/DDBJ databases">
        <title>Genome sequence and assembly of Parabukholderia sp. RG36.</title>
        <authorList>
            <person name="Chhetri G."/>
        </authorList>
    </citation>
    <scope>NUCLEOTIDE SEQUENCE</scope>
    <source>
        <strain evidence="2">RG36</strain>
    </source>
</reference>
<feature type="region of interest" description="Disordered" evidence="1">
    <location>
        <begin position="88"/>
        <end position="107"/>
    </location>
</feature>
<evidence type="ECO:0000313" key="3">
    <source>
        <dbReference type="Proteomes" id="UP001139308"/>
    </source>
</evidence>
<dbReference type="EMBL" id="JAKLJA010000004">
    <property type="protein sequence ID" value="MCG5073394.1"/>
    <property type="molecule type" value="Genomic_DNA"/>
</dbReference>
<keyword evidence="3" id="KW-1185">Reference proteome</keyword>
<name>A0A9X1RNG9_9BURK</name>
<evidence type="ECO:0000313" key="2">
    <source>
        <dbReference type="EMBL" id="MCG5073394.1"/>
    </source>
</evidence>
<evidence type="ECO:0000256" key="1">
    <source>
        <dbReference type="SAM" id="MobiDB-lite"/>
    </source>
</evidence>
<gene>
    <name evidence="2" type="ORF">L5014_08450</name>
</gene>
<dbReference type="Proteomes" id="UP001139308">
    <property type="component" value="Unassembled WGS sequence"/>
</dbReference>
<dbReference type="AlphaFoldDB" id="A0A9X1RNG9"/>
<feature type="compositionally biased region" description="Low complexity" evidence="1">
    <location>
        <begin position="53"/>
        <end position="74"/>
    </location>
</feature>